<sequence>MAQQQEPVPGWNRELGGTGLVVSAVTAGTSAVGRGTATGEDPGSGPRDVATIRAVLDSPIITIDTSNGYADGWSERRIGEALRAAGGLGPGQLVISKVDPRDRDFSGDRVRASLEESLERLSLDSLPLVHLHDPDHFEFGEVTGTGGALEALLAMREEGTIESVGLAGGRVAEITRYLELDVFDVLLVHNRWTLVDRSAGALVAAAAERGMGIMNAAVYGGGLLAGAPGERSTYAYRPAPEPLLRTVEAMREVCAAHGTDLATAALQFSVRDERVDTTVVGMSRPERVGVTVEAATSRLPEGLWPELEALVPPEELWIESRLG</sequence>
<dbReference type="Pfam" id="PF00248">
    <property type="entry name" value="Aldo_ket_red"/>
    <property type="match status" value="1"/>
</dbReference>
<dbReference type="EMBL" id="JAGEMK010000012">
    <property type="protein sequence ID" value="MBO1753344.1"/>
    <property type="molecule type" value="Genomic_DNA"/>
</dbReference>
<dbReference type="RefSeq" id="WP_208057035.1">
    <property type="nucleotide sequence ID" value="NZ_JAGEMK010000012.1"/>
</dbReference>
<dbReference type="GO" id="GO:0016491">
    <property type="term" value="F:oxidoreductase activity"/>
    <property type="evidence" value="ECO:0007669"/>
    <property type="project" value="InterPro"/>
</dbReference>
<keyword evidence="3" id="KW-1185">Reference proteome</keyword>
<dbReference type="Gene3D" id="3.20.20.100">
    <property type="entry name" value="NADP-dependent oxidoreductase domain"/>
    <property type="match status" value="1"/>
</dbReference>
<dbReference type="PANTHER" id="PTHR42686">
    <property type="entry name" value="GH17980P-RELATED"/>
    <property type="match status" value="1"/>
</dbReference>
<name>A0A939LSJ0_9CELL</name>
<reference evidence="2" key="1">
    <citation type="submission" date="2021-03" db="EMBL/GenBank/DDBJ databases">
        <title>Actinotalea soli sp. nov., isolated from soil.</title>
        <authorList>
            <person name="Ping W."/>
            <person name="Zhang J."/>
        </authorList>
    </citation>
    <scope>NUCLEOTIDE SEQUENCE</scope>
    <source>
        <strain evidence="2">BY-33</strain>
    </source>
</reference>
<dbReference type="AlphaFoldDB" id="A0A939LSJ0"/>
<dbReference type="CDD" id="cd19090">
    <property type="entry name" value="AKR_AKR15A-like"/>
    <property type="match status" value="1"/>
</dbReference>
<proteinExistence type="predicted"/>
<dbReference type="InterPro" id="IPR023210">
    <property type="entry name" value="NADP_OxRdtase_dom"/>
</dbReference>
<dbReference type="InterPro" id="IPR020471">
    <property type="entry name" value="AKR"/>
</dbReference>
<evidence type="ECO:0000313" key="3">
    <source>
        <dbReference type="Proteomes" id="UP000664209"/>
    </source>
</evidence>
<feature type="domain" description="NADP-dependent oxidoreductase" evidence="1">
    <location>
        <begin position="33"/>
        <end position="310"/>
    </location>
</feature>
<comment type="caution">
    <text evidence="2">The sequence shown here is derived from an EMBL/GenBank/DDBJ whole genome shotgun (WGS) entry which is preliminary data.</text>
</comment>
<dbReference type="Proteomes" id="UP000664209">
    <property type="component" value="Unassembled WGS sequence"/>
</dbReference>
<evidence type="ECO:0000313" key="2">
    <source>
        <dbReference type="EMBL" id="MBO1753344.1"/>
    </source>
</evidence>
<organism evidence="2 3">
    <name type="scientific">Actinotalea soli</name>
    <dbReference type="NCBI Taxonomy" id="2819234"/>
    <lineage>
        <taxon>Bacteria</taxon>
        <taxon>Bacillati</taxon>
        <taxon>Actinomycetota</taxon>
        <taxon>Actinomycetes</taxon>
        <taxon>Micrococcales</taxon>
        <taxon>Cellulomonadaceae</taxon>
        <taxon>Actinotalea</taxon>
    </lineage>
</organism>
<dbReference type="SUPFAM" id="SSF51430">
    <property type="entry name" value="NAD(P)-linked oxidoreductase"/>
    <property type="match status" value="1"/>
</dbReference>
<accession>A0A939LSJ0</accession>
<dbReference type="GO" id="GO:0005829">
    <property type="term" value="C:cytosol"/>
    <property type="evidence" value="ECO:0007669"/>
    <property type="project" value="TreeGrafter"/>
</dbReference>
<dbReference type="PANTHER" id="PTHR42686:SF1">
    <property type="entry name" value="GH17980P-RELATED"/>
    <property type="match status" value="1"/>
</dbReference>
<dbReference type="InterPro" id="IPR036812">
    <property type="entry name" value="NAD(P)_OxRdtase_dom_sf"/>
</dbReference>
<evidence type="ECO:0000259" key="1">
    <source>
        <dbReference type="Pfam" id="PF00248"/>
    </source>
</evidence>
<gene>
    <name evidence="2" type="ORF">J4G33_16160</name>
</gene>
<protein>
    <submittedName>
        <fullName evidence="2">Aldo/keto reductase</fullName>
    </submittedName>
</protein>